<reference evidence="7" key="1">
    <citation type="journal article" date="2022" name="Int. J. Mol. Sci.">
        <title>Draft Genome of Tanacetum Coccineum: Genomic Comparison of Closely Related Tanacetum-Family Plants.</title>
        <authorList>
            <person name="Yamashiro T."/>
            <person name="Shiraishi A."/>
            <person name="Nakayama K."/>
            <person name="Satake H."/>
        </authorList>
    </citation>
    <scope>NUCLEOTIDE SEQUENCE</scope>
</reference>
<comment type="caution">
    <text evidence="7">The sequence shown here is derived from an EMBL/GenBank/DDBJ whole genome shotgun (WGS) entry which is preliminary data.</text>
</comment>
<evidence type="ECO:0000256" key="2">
    <source>
        <dbReference type="ARBA" id="ARBA00022771"/>
    </source>
</evidence>
<evidence type="ECO:0000256" key="1">
    <source>
        <dbReference type="ARBA" id="ARBA00022723"/>
    </source>
</evidence>
<feature type="zinc finger region" description="C3H1-type" evidence="4">
    <location>
        <begin position="203"/>
        <end position="230"/>
    </location>
</feature>
<accession>A0ABQ5E012</accession>
<evidence type="ECO:0000256" key="3">
    <source>
        <dbReference type="ARBA" id="ARBA00022833"/>
    </source>
</evidence>
<dbReference type="Pfam" id="PF00642">
    <property type="entry name" value="zf-CCCH"/>
    <property type="match status" value="1"/>
</dbReference>
<evidence type="ECO:0000259" key="6">
    <source>
        <dbReference type="PROSITE" id="PS50103"/>
    </source>
</evidence>
<protein>
    <submittedName>
        <fullName evidence="7">Ribonuclease H-like domain-containing protein</fullName>
    </submittedName>
</protein>
<reference evidence="7" key="2">
    <citation type="submission" date="2022-01" db="EMBL/GenBank/DDBJ databases">
        <authorList>
            <person name="Yamashiro T."/>
            <person name="Shiraishi A."/>
            <person name="Satake H."/>
            <person name="Nakayama K."/>
        </authorList>
    </citation>
    <scope>NUCLEOTIDE SEQUENCE</scope>
</reference>
<dbReference type="InterPro" id="IPR036855">
    <property type="entry name" value="Znf_CCCH_sf"/>
</dbReference>
<dbReference type="InterPro" id="IPR054722">
    <property type="entry name" value="PolX-like_BBD"/>
</dbReference>
<gene>
    <name evidence="7" type="ORF">Tco_0953164</name>
</gene>
<dbReference type="PROSITE" id="PS50103">
    <property type="entry name" value="ZF_C3H1"/>
    <property type="match status" value="1"/>
</dbReference>
<evidence type="ECO:0000313" key="8">
    <source>
        <dbReference type="Proteomes" id="UP001151760"/>
    </source>
</evidence>
<sequence length="481" mass="53726">MNYDAWSEHFTTHCNSFGVLGFLDGTITSTSTTATEWNHLDSLVKVWIYDTISTSLLQTVLKKNVTAKDVWKSLKELFHDNKDARAMELQEELRLLELGNLTISEYFKKIKMVSDLLSNIESPVDENSLVMYAINGHGERYEQVAGIIRHKTKRPTLLETRSMLLLEESRLNRRDARSQTRHNDTLSSSTVLMATGPNPSKGNNQKQVCRNFQRGHCRFGAKCRYLHVRRTDTNQPGISWNSPDNLISSQQPLNPAHIAAARQAQPAMSRVSFGYQPPTPRSGATQQSQPTPQAFGPSGILGPHPSTVASVPNTTTLGRWVFEPYGDQPSYLPQAFNAMSLQYPDPDSGWYMDTGATSHLSADTGKLTTIFNKSIIPSIVVGNGATIPVTNSGRSILPSLHRPLYLQNVLVTSNIIKNLISVRQFTRDNKCSIDFDEYGFSVKDYWTRRLLLRCNSTGDLYPFLPSTISTPTALLSTKHST</sequence>
<name>A0ABQ5E012_9ASTR</name>
<feature type="compositionally biased region" description="Low complexity" evidence="5">
    <location>
        <begin position="258"/>
        <end position="267"/>
    </location>
</feature>
<dbReference type="SUPFAM" id="SSF90229">
    <property type="entry name" value="CCCH zinc finger"/>
    <property type="match status" value="1"/>
</dbReference>
<feature type="compositionally biased region" description="Basic and acidic residues" evidence="5">
    <location>
        <begin position="172"/>
        <end position="184"/>
    </location>
</feature>
<dbReference type="EMBL" id="BQNB010015814">
    <property type="protein sequence ID" value="GJT44449.1"/>
    <property type="molecule type" value="Genomic_DNA"/>
</dbReference>
<keyword evidence="1 4" id="KW-0479">Metal-binding</keyword>
<dbReference type="PANTHER" id="PTHR47481">
    <property type="match status" value="1"/>
</dbReference>
<feature type="compositionally biased region" description="Polar residues" evidence="5">
    <location>
        <begin position="282"/>
        <end position="292"/>
    </location>
</feature>
<feature type="compositionally biased region" description="Polar residues" evidence="5">
    <location>
        <begin position="185"/>
        <end position="205"/>
    </location>
</feature>
<feature type="region of interest" description="Disordered" evidence="5">
    <location>
        <begin position="258"/>
        <end position="309"/>
    </location>
</feature>
<dbReference type="InterPro" id="IPR000571">
    <property type="entry name" value="Znf_CCCH"/>
</dbReference>
<dbReference type="Proteomes" id="UP001151760">
    <property type="component" value="Unassembled WGS sequence"/>
</dbReference>
<evidence type="ECO:0000313" key="7">
    <source>
        <dbReference type="EMBL" id="GJT44449.1"/>
    </source>
</evidence>
<proteinExistence type="predicted"/>
<dbReference type="PANTHER" id="PTHR47481:SF41">
    <property type="entry name" value="COPIA-LIKE POLYPROTEIN_RETROTRANSPOSON"/>
    <property type="match status" value="1"/>
</dbReference>
<keyword evidence="2 4" id="KW-0863">Zinc-finger</keyword>
<feature type="region of interest" description="Disordered" evidence="5">
    <location>
        <begin position="172"/>
        <end position="205"/>
    </location>
</feature>
<dbReference type="Pfam" id="PF22936">
    <property type="entry name" value="Pol_BBD"/>
    <property type="match status" value="1"/>
</dbReference>
<dbReference type="Pfam" id="PF14223">
    <property type="entry name" value="Retrotran_gag_2"/>
    <property type="match status" value="1"/>
</dbReference>
<feature type="domain" description="C3H1-type" evidence="6">
    <location>
        <begin position="203"/>
        <end position="230"/>
    </location>
</feature>
<keyword evidence="8" id="KW-1185">Reference proteome</keyword>
<evidence type="ECO:0000256" key="5">
    <source>
        <dbReference type="SAM" id="MobiDB-lite"/>
    </source>
</evidence>
<dbReference type="Gene3D" id="4.10.1000.10">
    <property type="entry name" value="Zinc finger, CCCH-type"/>
    <property type="match status" value="1"/>
</dbReference>
<organism evidence="7 8">
    <name type="scientific">Tanacetum coccineum</name>
    <dbReference type="NCBI Taxonomy" id="301880"/>
    <lineage>
        <taxon>Eukaryota</taxon>
        <taxon>Viridiplantae</taxon>
        <taxon>Streptophyta</taxon>
        <taxon>Embryophyta</taxon>
        <taxon>Tracheophyta</taxon>
        <taxon>Spermatophyta</taxon>
        <taxon>Magnoliopsida</taxon>
        <taxon>eudicotyledons</taxon>
        <taxon>Gunneridae</taxon>
        <taxon>Pentapetalae</taxon>
        <taxon>asterids</taxon>
        <taxon>campanulids</taxon>
        <taxon>Asterales</taxon>
        <taxon>Asteraceae</taxon>
        <taxon>Asteroideae</taxon>
        <taxon>Anthemideae</taxon>
        <taxon>Anthemidinae</taxon>
        <taxon>Tanacetum</taxon>
    </lineage>
</organism>
<keyword evidence="3 4" id="KW-0862">Zinc</keyword>
<dbReference type="SMART" id="SM00356">
    <property type="entry name" value="ZnF_C3H1"/>
    <property type="match status" value="1"/>
</dbReference>
<evidence type="ECO:0000256" key="4">
    <source>
        <dbReference type="PROSITE-ProRule" id="PRU00723"/>
    </source>
</evidence>